<evidence type="ECO:0000256" key="7">
    <source>
        <dbReference type="ARBA" id="ARBA00023163"/>
    </source>
</evidence>
<keyword evidence="2" id="KW-0479">Metal-binding</keyword>
<dbReference type="InterPro" id="IPR035500">
    <property type="entry name" value="NHR-like_dom_sf"/>
</dbReference>
<protein>
    <submittedName>
        <fullName evidence="9">Uncharacterized protein</fullName>
    </submittedName>
</protein>
<comment type="caution">
    <text evidence="9">The sequence shown here is derived from an EMBL/GenBank/DDBJ whole genome shotgun (WGS) entry which is preliminary data.</text>
</comment>
<gene>
    <name evidence="9" type="ORF">OFUS_LOCUS9518</name>
</gene>
<evidence type="ECO:0000256" key="3">
    <source>
        <dbReference type="ARBA" id="ARBA00022771"/>
    </source>
</evidence>
<dbReference type="PRINTS" id="PR00398">
    <property type="entry name" value="STRDHORMONER"/>
</dbReference>
<dbReference type="PRINTS" id="PR00546">
    <property type="entry name" value="THYROIDHORMR"/>
</dbReference>
<evidence type="ECO:0000256" key="1">
    <source>
        <dbReference type="ARBA" id="ARBA00008092"/>
    </source>
</evidence>
<evidence type="ECO:0000313" key="9">
    <source>
        <dbReference type="EMBL" id="CAH1783152.1"/>
    </source>
</evidence>
<dbReference type="InterPro" id="IPR001723">
    <property type="entry name" value="Nuclear_hrmn_rcpt"/>
</dbReference>
<dbReference type="Pfam" id="PF00104">
    <property type="entry name" value="Hormone_recep"/>
    <property type="match status" value="1"/>
</dbReference>
<keyword evidence="10" id="KW-1185">Reference proteome</keyword>
<dbReference type="GO" id="GO:0000978">
    <property type="term" value="F:RNA polymerase II cis-regulatory region sequence-specific DNA binding"/>
    <property type="evidence" value="ECO:0007669"/>
    <property type="project" value="TreeGrafter"/>
</dbReference>
<dbReference type="PANTHER" id="PTHR24082">
    <property type="entry name" value="NUCLEAR HORMONE RECEPTOR"/>
    <property type="match status" value="1"/>
</dbReference>
<dbReference type="GO" id="GO:0000122">
    <property type="term" value="P:negative regulation of transcription by RNA polymerase II"/>
    <property type="evidence" value="ECO:0007669"/>
    <property type="project" value="TreeGrafter"/>
</dbReference>
<dbReference type="InterPro" id="IPR000536">
    <property type="entry name" value="Nucl_hrmn_rcpt_lig-bd"/>
</dbReference>
<name>A0A8J1XH72_OWEFU</name>
<dbReference type="EMBL" id="CAIIXF020000005">
    <property type="protein sequence ID" value="CAH1783152.1"/>
    <property type="molecule type" value="Genomic_DNA"/>
</dbReference>
<evidence type="ECO:0000256" key="8">
    <source>
        <dbReference type="ARBA" id="ARBA00023170"/>
    </source>
</evidence>
<dbReference type="PANTHER" id="PTHR24082:SF473">
    <property type="entry name" value="ECDYSONE-INDUCED PROTEIN 75B, ISOFORM B"/>
    <property type="match status" value="1"/>
</dbReference>
<keyword evidence="8" id="KW-0675">Receptor</keyword>
<evidence type="ECO:0000313" key="10">
    <source>
        <dbReference type="Proteomes" id="UP000749559"/>
    </source>
</evidence>
<evidence type="ECO:0000256" key="5">
    <source>
        <dbReference type="ARBA" id="ARBA00023015"/>
    </source>
</evidence>
<organism evidence="9 10">
    <name type="scientific">Owenia fusiformis</name>
    <name type="common">Polychaete worm</name>
    <dbReference type="NCBI Taxonomy" id="6347"/>
    <lineage>
        <taxon>Eukaryota</taxon>
        <taxon>Metazoa</taxon>
        <taxon>Spiralia</taxon>
        <taxon>Lophotrochozoa</taxon>
        <taxon>Annelida</taxon>
        <taxon>Polychaeta</taxon>
        <taxon>Sedentaria</taxon>
        <taxon>Canalipalpata</taxon>
        <taxon>Sabellida</taxon>
        <taxon>Oweniida</taxon>
        <taxon>Oweniidae</taxon>
        <taxon>Owenia</taxon>
    </lineage>
</organism>
<sequence>MSELQKILAFNSFDKRPQLLPEFFFSEKDSAGLSMYDMPDGQISVANGVSEQGEDCIDASQFPCMVSDVPPQYGIGLITTQLDEVKISDIDDARQKLIDNVLESVEAAHMDTCAFTKPKLEVAFKAFAEKKMPMPDPSKMANMPNNMWEEKFMSNMVPVITRVVTFCKRLPGFQELAQIDQMRLIKQGSFEIALARFTPLVDEVSDAMYDPNIEVKIPRKMVQMLPMGKFLNEFFSYAAVVKPLELSDFEMGLLTTILILCPDRHGLTNKKAVFKLQGLYLQAMKQHISKTHPDDSERLTKILDTISPLRSINDRHAKSLHQMKKDASEQLSNMPVLHGEVYDGKI</sequence>
<dbReference type="AlphaFoldDB" id="A0A8J1XH72"/>
<keyword evidence="3" id="KW-0863">Zinc-finger</keyword>
<comment type="similarity">
    <text evidence="1">Belongs to the nuclear hormone receptor family. NR1 subfamily.</text>
</comment>
<proteinExistence type="inferred from homology"/>
<dbReference type="Gene3D" id="1.10.565.10">
    <property type="entry name" value="Retinoid X Receptor"/>
    <property type="match status" value="1"/>
</dbReference>
<evidence type="ECO:0000256" key="4">
    <source>
        <dbReference type="ARBA" id="ARBA00022833"/>
    </source>
</evidence>
<dbReference type="OrthoDB" id="5771769at2759"/>
<dbReference type="GO" id="GO:0045944">
    <property type="term" value="P:positive regulation of transcription by RNA polymerase II"/>
    <property type="evidence" value="ECO:0007669"/>
    <property type="project" value="TreeGrafter"/>
</dbReference>
<keyword evidence="5" id="KW-0805">Transcription regulation</keyword>
<dbReference type="SUPFAM" id="SSF48508">
    <property type="entry name" value="Nuclear receptor ligand-binding domain"/>
    <property type="match status" value="1"/>
</dbReference>
<dbReference type="PROSITE" id="PS51843">
    <property type="entry name" value="NR_LBD"/>
    <property type="match status" value="1"/>
</dbReference>
<keyword evidence="4" id="KW-0862">Zinc</keyword>
<accession>A0A8J1XH72</accession>
<dbReference type="Proteomes" id="UP000749559">
    <property type="component" value="Unassembled WGS sequence"/>
</dbReference>
<evidence type="ECO:0000256" key="2">
    <source>
        <dbReference type="ARBA" id="ARBA00022723"/>
    </source>
</evidence>
<evidence type="ECO:0000256" key="6">
    <source>
        <dbReference type="ARBA" id="ARBA00023125"/>
    </source>
</evidence>
<dbReference type="GO" id="GO:0004879">
    <property type="term" value="F:nuclear receptor activity"/>
    <property type="evidence" value="ECO:0007669"/>
    <property type="project" value="InterPro"/>
</dbReference>
<dbReference type="InterPro" id="IPR050234">
    <property type="entry name" value="Nuclear_hormone_rcpt_NR1"/>
</dbReference>
<dbReference type="InterPro" id="IPR001728">
    <property type="entry name" value="ThyrH_rcpt"/>
</dbReference>
<dbReference type="GO" id="GO:0009755">
    <property type="term" value="P:hormone-mediated signaling pathway"/>
    <property type="evidence" value="ECO:0007669"/>
    <property type="project" value="TreeGrafter"/>
</dbReference>
<reference evidence="9" key="1">
    <citation type="submission" date="2022-03" db="EMBL/GenBank/DDBJ databases">
        <authorList>
            <person name="Martin C."/>
        </authorList>
    </citation>
    <scope>NUCLEOTIDE SEQUENCE</scope>
</reference>
<dbReference type="GO" id="GO:0008270">
    <property type="term" value="F:zinc ion binding"/>
    <property type="evidence" value="ECO:0007669"/>
    <property type="project" value="UniProtKB-KW"/>
</dbReference>
<keyword evidence="7" id="KW-0804">Transcription</keyword>
<dbReference type="GO" id="GO:0030154">
    <property type="term" value="P:cell differentiation"/>
    <property type="evidence" value="ECO:0007669"/>
    <property type="project" value="TreeGrafter"/>
</dbReference>
<keyword evidence="6" id="KW-0238">DNA-binding</keyword>
<dbReference type="SMART" id="SM00430">
    <property type="entry name" value="HOLI"/>
    <property type="match status" value="1"/>
</dbReference>